<name>A0A069DNC7_9HEMI</name>
<dbReference type="PANTHER" id="PTHR31974:SF2">
    <property type="entry name" value="BIOGENESIS OF LYSOSOME-RELATED ORGANELLES COMPLEX 1 SUBUNIT 3"/>
    <property type="match status" value="1"/>
</dbReference>
<dbReference type="GO" id="GO:0031083">
    <property type="term" value="C:BLOC-1 complex"/>
    <property type="evidence" value="ECO:0007669"/>
    <property type="project" value="TreeGrafter"/>
</dbReference>
<dbReference type="AlphaFoldDB" id="A0A069DNC7"/>
<accession>A0A069DNC7</accession>
<evidence type="ECO:0000256" key="1">
    <source>
        <dbReference type="ARBA" id="ARBA00008942"/>
    </source>
</evidence>
<evidence type="ECO:0000256" key="2">
    <source>
        <dbReference type="ARBA" id="ARBA00019581"/>
    </source>
</evidence>
<protein>
    <recommendedName>
        <fullName evidence="2">Biogenesis of lysosome-related organelles complex 1 subunit 3</fullName>
    </recommendedName>
</protein>
<organism evidence="4">
    <name type="scientific">Panstrongylus megistus</name>
    <dbReference type="NCBI Taxonomy" id="65343"/>
    <lineage>
        <taxon>Eukaryota</taxon>
        <taxon>Metazoa</taxon>
        <taxon>Ecdysozoa</taxon>
        <taxon>Arthropoda</taxon>
        <taxon>Hexapoda</taxon>
        <taxon>Insecta</taxon>
        <taxon>Pterygota</taxon>
        <taxon>Neoptera</taxon>
        <taxon>Paraneoptera</taxon>
        <taxon>Hemiptera</taxon>
        <taxon>Heteroptera</taxon>
        <taxon>Panheteroptera</taxon>
        <taxon>Cimicomorpha</taxon>
        <taxon>Reduviidae</taxon>
        <taxon>Triatominae</taxon>
        <taxon>Panstrongylus</taxon>
    </lineage>
</organism>
<keyword evidence="3" id="KW-0175">Coiled coil</keyword>
<dbReference type="InterPro" id="IPR017245">
    <property type="entry name" value="BLOC-1_complex_su-3"/>
</dbReference>
<dbReference type="Pfam" id="PF15753">
    <property type="entry name" value="BLOC1S3"/>
    <property type="match status" value="1"/>
</dbReference>
<feature type="coiled-coil region" evidence="3">
    <location>
        <begin position="97"/>
        <end position="124"/>
    </location>
</feature>
<reference evidence="4" key="1">
    <citation type="journal article" date="2015" name="J. Med. Entomol.">
        <title>A Deep Insight Into the Sialotranscriptome of the Chagas Disease Vector, Panstrongylus megistus (Hemiptera: Heteroptera).</title>
        <authorList>
            <person name="Ribeiro J.M."/>
            <person name="Schwarz A."/>
            <person name="Francischetti I.M."/>
        </authorList>
    </citation>
    <scope>NUCLEOTIDE SEQUENCE</scope>
    <source>
        <tissue evidence="4">Salivary glands</tissue>
    </source>
</reference>
<dbReference type="EMBL" id="GBGD01003321">
    <property type="protein sequence ID" value="JAC85568.1"/>
    <property type="molecule type" value="mRNA"/>
</dbReference>
<dbReference type="PANTHER" id="PTHR31974">
    <property type="entry name" value="BIOGENESIS OF LYSOSOME-RELATED ORGANELLES COMPLEX 1 SUBUNIT 3"/>
    <property type="match status" value="1"/>
</dbReference>
<comment type="similarity">
    <text evidence="1">Belongs to the BLOC1S3 family.</text>
</comment>
<sequence>NNSLIVVGEASESDDDDLIHQEKDEKKSVTFNGAVVIIESENDSDDNYNLTVEAFASKYIESGQCNNPRFNTLLHKKLRESNGRLHEDTADLVKSSYRFANEQIREISSRLLEAQSEAEDTQKNLRSSLIAMERIDWALNDLTSVSFMSNVNVKL</sequence>
<evidence type="ECO:0000313" key="4">
    <source>
        <dbReference type="EMBL" id="JAC85568.1"/>
    </source>
</evidence>
<proteinExistence type="evidence at transcript level"/>
<feature type="non-terminal residue" evidence="4">
    <location>
        <position position="1"/>
    </location>
</feature>
<evidence type="ECO:0000256" key="3">
    <source>
        <dbReference type="SAM" id="Coils"/>
    </source>
</evidence>